<proteinExistence type="predicted"/>
<evidence type="ECO:0000313" key="2">
    <source>
        <dbReference type="Proteomes" id="UP000271087"/>
    </source>
</evidence>
<evidence type="ECO:0008006" key="3">
    <source>
        <dbReference type="Google" id="ProtNLM"/>
    </source>
</evidence>
<feature type="non-terminal residue" evidence="1">
    <location>
        <position position="1"/>
    </location>
</feature>
<dbReference type="Proteomes" id="UP000271087">
    <property type="component" value="Unassembled WGS sequence"/>
</dbReference>
<dbReference type="AlphaFoldDB" id="A0A3P7K741"/>
<gene>
    <name evidence="1" type="ORF">NOO_LOCUS10899</name>
</gene>
<evidence type="ECO:0000313" key="1">
    <source>
        <dbReference type="EMBL" id="VDM94626.1"/>
    </source>
</evidence>
<reference evidence="1 2" key="1">
    <citation type="submission" date="2018-08" db="EMBL/GenBank/DDBJ databases">
        <authorList>
            <person name="Laetsch R D."/>
            <person name="Stevens L."/>
            <person name="Kumar S."/>
            <person name="Blaxter L. M."/>
        </authorList>
    </citation>
    <scope>NUCLEOTIDE SEQUENCE [LARGE SCALE GENOMIC DNA]</scope>
</reference>
<name>A0A3P7K741_ONCOC</name>
<keyword evidence="2" id="KW-1185">Reference proteome</keyword>
<dbReference type="OrthoDB" id="6071166at2759"/>
<accession>A0A3P7K741</accession>
<sequence length="204" mass="22716">LIILFLLISCVLCGILISRRREPNPKNYNNGRAKIMVTSLGEKGFCTNFCDANEIDYHQIQSNGFCAGEKKLATVGKRIKKSPSWSDFHFPPPPSDICGINESTMEPLLIPKIPASPVVPTIRSLRDDQTRLKKLSNGDSLHYATAAVRISDCKTRRRIEKFSMDQVVLGSELGRGRFTVTRSCSINGNNYAAKIIVDKNKQAM</sequence>
<organism evidence="1 2">
    <name type="scientific">Onchocerca ochengi</name>
    <name type="common">Filarial nematode worm</name>
    <dbReference type="NCBI Taxonomy" id="42157"/>
    <lineage>
        <taxon>Eukaryota</taxon>
        <taxon>Metazoa</taxon>
        <taxon>Ecdysozoa</taxon>
        <taxon>Nematoda</taxon>
        <taxon>Chromadorea</taxon>
        <taxon>Rhabditida</taxon>
        <taxon>Spirurina</taxon>
        <taxon>Spiruromorpha</taxon>
        <taxon>Filarioidea</taxon>
        <taxon>Onchocercidae</taxon>
        <taxon>Onchocerca</taxon>
    </lineage>
</organism>
<protein>
    <recommendedName>
        <fullName evidence="3">Protein kinase domain-containing protein</fullName>
    </recommendedName>
</protein>
<dbReference type="EMBL" id="UYRW01006837">
    <property type="protein sequence ID" value="VDM94626.1"/>
    <property type="molecule type" value="Genomic_DNA"/>
</dbReference>